<comment type="caution">
    <text evidence="3">The sequence shown here is derived from an EMBL/GenBank/DDBJ whole genome shotgun (WGS) entry which is preliminary data.</text>
</comment>
<dbReference type="PANTHER" id="PTHR12526:SF630">
    <property type="entry name" value="GLYCOSYLTRANSFERASE"/>
    <property type="match status" value="1"/>
</dbReference>
<proteinExistence type="predicted"/>
<dbReference type="CDD" id="cd03801">
    <property type="entry name" value="GT4_PimA-like"/>
    <property type="match status" value="1"/>
</dbReference>
<evidence type="ECO:0000313" key="3">
    <source>
        <dbReference type="EMBL" id="RSL15661.1"/>
    </source>
</evidence>
<dbReference type="EMBL" id="RSDW01000001">
    <property type="protein sequence ID" value="RSL15661.1"/>
    <property type="molecule type" value="Genomic_DNA"/>
</dbReference>
<dbReference type="Pfam" id="PF00534">
    <property type="entry name" value="Glycos_transf_1"/>
    <property type="match status" value="1"/>
</dbReference>
<protein>
    <submittedName>
        <fullName evidence="3">Glycosyltransferase involved in cell wall biosynthesis</fullName>
    </submittedName>
</protein>
<reference evidence="3 4" key="1">
    <citation type="submission" date="2018-12" db="EMBL/GenBank/DDBJ databases">
        <title>Sequencing of bacterial isolates from soil warming experiment in Harvard Forest, Massachusetts, USA.</title>
        <authorList>
            <person name="Deangelis K."/>
        </authorList>
    </citation>
    <scope>NUCLEOTIDE SEQUENCE [LARGE SCALE GENOMIC DNA]</scope>
    <source>
        <strain evidence="3 4">EB153</strain>
    </source>
</reference>
<dbReference type="Gene3D" id="3.40.50.2000">
    <property type="entry name" value="Glycogen Phosphorylase B"/>
    <property type="match status" value="2"/>
</dbReference>
<evidence type="ECO:0000313" key="4">
    <source>
        <dbReference type="Proteomes" id="UP000269669"/>
    </source>
</evidence>
<dbReference type="AlphaFoldDB" id="A0A3R9NX19"/>
<sequence length="407" mass="45642">MIILSVNNSADIYGASRCLLRMMELFAKAGHEVHVVVPCTGPLVGLLEDKGIKVHIHKKLAIIERAQYASFAGKLMLLCRYPLSTLWLALLILRLNVDLVHTNTGVLPSPALAAKLTGRRHMWHIREFLSEFPSVWRVYQYYMCLLSTKVITISRTVQNQFAMGLQGRCRIVYDGLGEDAMTVNDDEVASFRSSIGDSYLLVGVVGRIKFVRKGQEVLVKAAALLRDKFPNSRYVIVGSAESGNKDHLVRLRELIHELQLDDYVILTGDVEDPRPLYAGFDVTVVPSVQPEPFGCVVMESMAAGTPVVGSRCGGIPEQIIDQKTGLLFTPGDEVDLARALERVMSDERLRLDMGRKSRQHFIEMFKMEETYRRLDQIFRGGIELDHVPVENADENEVAEISPSQNWS</sequence>
<organism evidence="3 4">
    <name type="scientific">Edaphobacter aggregans</name>
    <dbReference type="NCBI Taxonomy" id="570835"/>
    <lineage>
        <taxon>Bacteria</taxon>
        <taxon>Pseudomonadati</taxon>
        <taxon>Acidobacteriota</taxon>
        <taxon>Terriglobia</taxon>
        <taxon>Terriglobales</taxon>
        <taxon>Acidobacteriaceae</taxon>
        <taxon>Edaphobacter</taxon>
    </lineage>
</organism>
<evidence type="ECO:0000259" key="2">
    <source>
        <dbReference type="Pfam" id="PF13439"/>
    </source>
</evidence>
<dbReference type="SUPFAM" id="SSF53756">
    <property type="entry name" value="UDP-Glycosyltransferase/glycogen phosphorylase"/>
    <property type="match status" value="1"/>
</dbReference>
<gene>
    <name evidence="3" type="ORF">EDE15_1155</name>
</gene>
<dbReference type="InterPro" id="IPR001296">
    <property type="entry name" value="Glyco_trans_1"/>
</dbReference>
<dbReference type="OrthoDB" id="9806653at2"/>
<keyword evidence="4" id="KW-1185">Reference proteome</keyword>
<feature type="domain" description="Glycosyltransferase subfamily 4-like N-terminal" evidence="2">
    <location>
        <begin position="14"/>
        <end position="175"/>
    </location>
</feature>
<keyword evidence="3" id="KW-0808">Transferase</keyword>
<name>A0A3R9NX19_9BACT</name>
<dbReference type="InterPro" id="IPR028098">
    <property type="entry name" value="Glyco_trans_4-like_N"/>
</dbReference>
<dbReference type="Pfam" id="PF13439">
    <property type="entry name" value="Glyco_transf_4"/>
    <property type="match status" value="1"/>
</dbReference>
<feature type="domain" description="Glycosyl transferase family 1" evidence="1">
    <location>
        <begin position="191"/>
        <end position="359"/>
    </location>
</feature>
<dbReference type="Proteomes" id="UP000269669">
    <property type="component" value="Unassembled WGS sequence"/>
</dbReference>
<evidence type="ECO:0000259" key="1">
    <source>
        <dbReference type="Pfam" id="PF00534"/>
    </source>
</evidence>
<dbReference type="GO" id="GO:0016757">
    <property type="term" value="F:glycosyltransferase activity"/>
    <property type="evidence" value="ECO:0007669"/>
    <property type="project" value="InterPro"/>
</dbReference>
<dbReference type="PANTHER" id="PTHR12526">
    <property type="entry name" value="GLYCOSYLTRANSFERASE"/>
    <property type="match status" value="1"/>
</dbReference>
<dbReference type="RefSeq" id="WP_125484378.1">
    <property type="nucleotide sequence ID" value="NZ_RSDW01000001.1"/>
</dbReference>
<accession>A0A3R9NX19</accession>